<reference evidence="3 4" key="1">
    <citation type="submission" date="2021-01" db="EMBL/GenBank/DDBJ databases">
        <title>Genomic Encyclopedia of Type Strains, Phase IV (KMG-IV): sequencing the most valuable type-strain genomes for metagenomic binning, comparative biology and taxonomic classification.</title>
        <authorList>
            <person name="Goeker M."/>
        </authorList>
    </citation>
    <scope>NUCLEOTIDE SEQUENCE [LARGE SCALE GENOMIC DNA]</scope>
    <source>
        <strain evidence="3 4">DSM 104297</strain>
    </source>
</reference>
<dbReference type="CDD" id="cd00293">
    <property type="entry name" value="USP-like"/>
    <property type="match status" value="1"/>
</dbReference>
<evidence type="ECO:0000259" key="2">
    <source>
        <dbReference type="Pfam" id="PF00582"/>
    </source>
</evidence>
<evidence type="ECO:0000313" key="4">
    <source>
        <dbReference type="Proteomes" id="UP000809829"/>
    </source>
</evidence>
<dbReference type="PANTHER" id="PTHR46268:SF6">
    <property type="entry name" value="UNIVERSAL STRESS PROTEIN UP12"/>
    <property type="match status" value="1"/>
</dbReference>
<dbReference type="Pfam" id="PF00582">
    <property type="entry name" value="Usp"/>
    <property type="match status" value="1"/>
</dbReference>
<evidence type="ECO:0000256" key="1">
    <source>
        <dbReference type="ARBA" id="ARBA00008791"/>
    </source>
</evidence>
<dbReference type="InterPro" id="IPR006016">
    <property type="entry name" value="UspA"/>
</dbReference>
<dbReference type="Proteomes" id="UP000809829">
    <property type="component" value="Unassembled WGS sequence"/>
</dbReference>
<dbReference type="InterPro" id="IPR014729">
    <property type="entry name" value="Rossmann-like_a/b/a_fold"/>
</dbReference>
<dbReference type="SUPFAM" id="SSF52402">
    <property type="entry name" value="Adenine nucleotide alpha hydrolases-like"/>
    <property type="match status" value="1"/>
</dbReference>
<dbReference type="PRINTS" id="PR01438">
    <property type="entry name" value="UNVRSLSTRESS"/>
</dbReference>
<comment type="similarity">
    <text evidence="1">Belongs to the universal stress protein A family.</text>
</comment>
<keyword evidence="4" id="KW-1185">Reference proteome</keyword>
<comment type="caution">
    <text evidence="3">The sequence shown here is derived from an EMBL/GenBank/DDBJ whole genome shotgun (WGS) entry which is preliminary data.</text>
</comment>
<accession>A0ABS2QVU5</accession>
<dbReference type="Gene3D" id="3.40.50.620">
    <property type="entry name" value="HUPs"/>
    <property type="match status" value="1"/>
</dbReference>
<organism evidence="3 4">
    <name type="scientific">Priestia iocasae</name>
    <dbReference type="NCBI Taxonomy" id="2291674"/>
    <lineage>
        <taxon>Bacteria</taxon>
        <taxon>Bacillati</taxon>
        <taxon>Bacillota</taxon>
        <taxon>Bacilli</taxon>
        <taxon>Bacillales</taxon>
        <taxon>Bacillaceae</taxon>
        <taxon>Priestia</taxon>
    </lineage>
</organism>
<protein>
    <submittedName>
        <fullName evidence="3">Nucleotide-binding universal stress UspA family protein</fullName>
    </submittedName>
</protein>
<evidence type="ECO:0000313" key="3">
    <source>
        <dbReference type="EMBL" id="MBM7703117.1"/>
    </source>
</evidence>
<sequence>MFKRILLASDGSEHATRATEKAVELASLTENSFIQVIYAVDVDTTKNDIIHNFNSLDRDLLREERMKTTQGVLEKSDIEYEMTFIHGDAAKTIIDFANHNKFDVVVVGSRGLNPVKEMLLGSVSHKVAQRVKVPVLIVK</sequence>
<gene>
    <name evidence="3" type="ORF">JOC83_001964</name>
</gene>
<dbReference type="EMBL" id="JAFBFC010000003">
    <property type="protein sequence ID" value="MBM7703117.1"/>
    <property type="molecule type" value="Genomic_DNA"/>
</dbReference>
<dbReference type="InterPro" id="IPR006015">
    <property type="entry name" value="Universal_stress_UspA"/>
</dbReference>
<name>A0ABS2QVU5_9BACI</name>
<dbReference type="PANTHER" id="PTHR46268">
    <property type="entry name" value="STRESS RESPONSE PROTEIN NHAX"/>
    <property type="match status" value="1"/>
</dbReference>
<proteinExistence type="inferred from homology"/>
<dbReference type="RefSeq" id="WP_205186629.1">
    <property type="nucleotide sequence ID" value="NZ_JAFBFC010000003.1"/>
</dbReference>
<feature type="domain" description="UspA" evidence="2">
    <location>
        <begin position="1"/>
        <end position="139"/>
    </location>
</feature>